<keyword evidence="2" id="KW-0472">Membrane</keyword>
<name>A0A515CWU0_SERLI</name>
<accession>A0A515CWU0</accession>
<gene>
    <name evidence="3" type="ORF">EGO53_12885</name>
</gene>
<feature type="transmembrane region" description="Helical" evidence="2">
    <location>
        <begin position="57"/>
        <end position="74"/>
    </location>
</feature>
<dbReference type="Proteomes" id="UP000317572">
    <property type="component" value="Chromosome"/>
</dbReference>
<feature type="compositionally biased region" description="Basic residues" evidence="1">
    <location>
        <begin position="94"/>
        <end position="109"/>
    </location>
</feature>
<feature type="region of interest" description="Disordered" evidence="1">
    <location>
        <begin position="83"/>
        <end position="109"/>
    </location>
</feature>
<evidence type="ECO:0000313" key="4">
    <source>
        <dbReference type="Proteomes" id="UP000317572"/>
    </source>
</evidence>
<proteinExistence type="predicted"/>
<keyword evidence="2" id="KW-1133">Transmembrane helix</keyword>
<organism evidence="3 4">
    <name type="scientific">Serratia liquefaciens</name>
    <dbReference type="NCBI Taxonomy" id="614"/>
    <lineage>
        <taxon>Bacteria</taxon>
        <taxon>Pseudomonadati</taxon>
        <taxon>Pseudomonadota</taxon>
        <taxon>Gammaproteobacteria</taxon>
        <taxon>Enterobacterales</taxon>
        <taxon>Yersiniaceae</taxon>
        <taxon>Serratia</taxon>
    </lineage>
</organism>
<evidence type="ECO:0000256" key="2">
    <source>
        <dbReference type="SAM" id="Phobius"/>
    </source>
</evidence>
<keyword evidence="2" id="KW-0812">Transmembrane</keyword>
<evidence type="ECO:0000256" key="1">
    <source>
        <dbReference type="SAM" id="MobiDB-lite"/>
    </source>
</evidence>
<dbReference type="InterPro" id="IPR008473">
    <property type="entry name" value="Phage_holin_3_7"/>
</dbReference>
<sequence length="109" mass="11973">MHWITSIICLLIAGRLLAYQRRGAKHKPWASGVAYVVIMICAAVPIFSAFGRLPQSGALTALFSFMILMALTRSRGNIMAIIPSPPATKERAPTKQKIRGKNGPHRHHS</sequence>
<dbReference type="EMBL" id="CP033893">
    <property type="protein sequence ID" value="QDL32631.1"/>
    <property type="molecule type" value="Genomic_DNA"/>
</dbReference>
<feature type="transmembrane region" description="Helical" evidence="2">
    <location>
        <begin position="28"/>
        <end position="50"/>
    </location>
</feature>
<dbReference type="RefSeq" id="WP_142815441.1">
    <property type="nucleotide sequence ID" value="NZ_CP033893.1"/>
</dbReference>
<dbReference type="AlphaFoldDB" id="A0A515CWU0"/>
<evidence type="ECO:0000313" key="3">
    <source>
        <dbReference type="EMBL" id="QDL32631.1"/>
    </source>
</evidence>
<protein>
    <submittedName>
        <fullName evidence="3">Phage holin family protein</fullName>
    </submittedName>
</protein>
<dbReference type="Pfam" id="PF05449">
    <property type="entry name" value="Phage_holin_3_7"/>
    <property type="match status" value="1"/>
</dbReference>
<reference evidence="3 4" key="1">
    <citation type="submission" date="2018-11" db="EMBL/GenBank/DDBJ databases">
        <title>The first complete genome of Serratia liquefaciens isolated from metalophyte plant revel distinctness adaptive mechanisms in an extreme habitat.</title>
        <authorList>
            <person name="Caneschi W.L."/>
            <person name="Sanchez A.B."/>
            <person name="Felestrino E.B."/>
            <person name="Assis R.A.B."/>
            <person name="Lemes C.G.C."/>
            <person name="Cordeiro I.F."/>
            <person name="Fonseca N.P."/>
            <person name="Villa M."/>
            <person name="Vieira I.T."/>
            <person name="Moraes L.A."/>
            <person name="Kamino L.H.Y."/>
            <person name="do Carmo F."/>
            <person name="Garcia C.M."/>
            <person name="Almeida N.F."/>
            <person name="Silva R.S."/>
            <person name="Ferro J.A."/>
            <person name="Ferro M.I.T."/>
            <person name="Varani A.M."/>
            <person name="Ferreira R.M."/>
            <person name="dos Santos V.L."/>
            <person name="Silva U.C."/>
            <person name="Setubal J.C."/>
            <person name="Moreira L.M."/>
        </authorList>
    </citation>
    <scope>NUCLEOTIDE SEQUENCE [LARGE SCALE GENOMIC DNA]</scope>
    <source>
        <strain evidence="3 4">FG3</strain>
    </source>
</reference>